<gene>
    <name evidence="9" type="ORF">ACFFR3_24325</name>
</gene>
<keyword evidence="10" id="KW-1185">Reference proteome</keyword>
<evidence type="ECO:0000256" key="4">
    <source>
        <dbReference type="ARBA" id="ARBA00022777"/>
    </source>
</evidence>
<evidence type="ECO:0000313" key="9">
    <source>
        <dbReference type="EMBL" id="MFB9472636.1"/>
    </source>
</evidence>
<evidence type="ECO:0000256" key="1">
    <source>
        <dbReference type="ARBA" id="ARBA00005715"/>
    </source>
</evidence>
<dbReference type="InterPro" id="IPR042213">
    <property type="entry name" value="NBD_C_sf"/>
</dbReference>
<evidence type="ECO:0000256" key="2">
    <source>
        <dbReference type="ARBA" id="ARBA00022679"/>
    </source>
</evidence>
<organism evidence="9 10">
    <name type="scientific">Nonomuraea salmonea</name>
    <dbReference type="NCBI Taxonomy" id="46181"/>
    <lineage>
        <taxon>Bacteria</taxon>
        <taxon>Bacillati</taxon>
        <taxon>Actinomycetota</taxon>
        <taxon>Actinomycetes</taxon>
        <taxon>Streptosporangiales</taxon>
        <taxon>Streptosporangiaceae</taxon>
        <taxon>Nonomuraea</taxon>
    </lineage>
</organism>
<feature type="domain" description="Four-carbon acid sugar kinase nucleotide binding" evidence="8">
    <location>
        <begin position="260"/>
        <end position="369"/>
    </location>
</feature>
<evidence type="ECO:0000259" key="8">
    <source>
        <dbReference type="Pfam" id="PF17042"/>
    </source>
</evidence>
<dbReference type="Gene3D" id="3.40.980.20">
    <property type="entry name" value="Four-carbon acid sugar kinase, nucleotide binding domain"/>
    <property type="match status" value="1"/>
</dbReference>
<sequence>MIRAQADAVLVLADDLTGAAETAAVLMPAAGAALIALSGPPYDSAPPVLVADLGSRYHSDTNSLVRAALAHAGDRRVLVKIDSLLRGNVAAAIAAACLDALVVLAPALPSAGRTVVGGVPYVEGVPLRETRTWHIEPRPAPATVAEALDGHPSTLIPLDTVRAGHPALTRALSGAEGVAICDAETDGDLDAIVAAALAADPRTRLAGAGGLAAALARTLGGTVTDVPRPAKPAGDAPLLVIVGTVHPGVSDQVELLLQHGVQQITLSADEPQDIAAPRLRRALEAGPAVLTTSGPLTGAWEEIVTGALAGRPANLVLTGGGTARRVLDALGVRELTPVGQVHHGAVHSHTPQGHAVVTRPGSFGGRDSLLRMAAHLAPHHFERLT</sequence>
<keyword evidence="4 9" id="KW-0418">Kinase</keyword>
<comment type="similarity">
    <text evidence="1">Belongs to the four-carbon acid sugar kinase family.</text>
</comment>
<dbReference type="GO" id="GO:0016301">
    <property type="term" value="F:kinase activity"/>
    <property type="evidence" value="ECO:0007669"/>
    <property type="project" value="UniProtKB-KW"/>
</dbReference>
<accession>A0ABV5NRP8</accession>
<dbReference type="RefSeq" id="WP_379483892.1">
    <property type="nucleotide sequence ID" value="NZ_JBHMCF010000029.1"/>
</dbReference>
<evidence type="ECO:0000256" key="3">
    <source>
        <dbReference type="ARBA" id="ARBA00022741"/>
    </source>
</evidence>
<feature type="domain" description="Four-carbon acid sugar kinase N-terminal" evidence="7">
    <location>
        <begin position="10"/>
        <end position="215"/>
    </location>
</feature>
<dbReference type="InterPro" id="IPR031475">
    <property type="entry name" value="NBD_C"/>
</dbReference>
<dbReference type="Pfam" id="PF07005">
    <property type="entry name" value="SBD_N"/>
    <property type="match status" value="1"/>
</dbReference>
<dbReference type="InterPro" id="IPR010737">
    <property type="entry name" value="4-carb_acid_sugar_kinase_N"/>
</dbReference>
<dbReference type="InterPro" id="IPR037051">
    <property type="entry name" value="4-carb_acid_sugar_kinase_N_sf"/>
</dbReference>
<dbReference type="SUPFAM" id="SSF142764">
    <property type="entry name" value="YgbK-like"/>
    <property type="match status" value="1"/>
</dbReference>
<keyword evidence="6" id="KW-0119">Carbohydrate metabolism</keyword>
<protein>
    <submittedName>
        <fullName evidence="9">Four-carbon acid sugar kinase family protein</fullName>
    </submittedName>
</protein>
<keyword evidence="5" id="KW-0067">ATP-binding</keyword>
<evidence type="ECO:0000259" key="7">
    <source>
        <dbReference type="Pfam" id="PF07005"/>
    </source>
</evidence>
<evidence type="ECO:0000313" key="10">
    <source>
        <dbReference type="Proteomes" id="UP001589568"/>
    </source>
</evidence>
<dbReference type="EMBL" id="JBHMCF010000029">
    <property type="protein sequence ID" value="MFB9472636.1"/>
    <property type="molecule type" value="Genomic_DNA"/>
</dbReference>
<comment type="caution">
    <text evidence="9">The sequence shown here is derived from an EMBL/GenBank/DDBJ whole genome shotgun (WGS) entry which is preliminary data.</text>
</comment>
<dbReference type="Pfam" id="PF17042">
    <property type="entry name" value="NBD_C"/>
    <property type="match status" value="1"/>
</dbReference>
<dbReference type="Gene3D" id="3.40.50.10840">
    <property type="entry name" value="Putative sugar-binding, N-terminal domain"/>
    <property type="match status" value="1"/>
</dbReference>
<keyword evidence="3" id="KW-0547">Nucleotide-binding</keyword>
<evidence type="ECO:0000256" key="6">
    <source>
        <dbReference type="ARBA" id="ARBA00023277"/>
    </source>
</evidence>
<dbReference type="Proteomes" id="UP001589568">
    <property type="component" value="Unassembled WGS sequence"/>
</dbReference>
<evidence type="ECO:0000256" key="5">
    <source>
        <dbReference type="ARBA" id="ARBA00022840"/>
    </source>
</evidence>
<reference evidence="9 10" key="1">
    <citation type="submission" date="2024-09" db="EMBL/GenBank/DDBJ databases">
        <authorList>
            <person name="Sun Q."/>
            <person name="Mori K."/>
        </authorList>
    </citation>
    <scope>NUCLEOTIDE SEQUENCE [LARGE SCALE GENOMIC DNA]</scope>
    <source>
        <strain evidence="9 10">JCM 3324</strain>
    </source>
</reference>
<proteinExistence type="inferred from homology"/>
<name>A0ABV5NRP8_9ACTN</name>
<keyword evidence="2" id="KW-0808">Transferase</keyword>